<dbReference type="Proteomes" id="UP001189429">
    <property type="component" value="Unassembled WGS sequence"/>
</dbReference>
<name>A0ABN9WUZ3_9DINO</name>
<proteinExistence type="predicted"/>
<feature type="signal peptide" evidence="2">
    <location>
        <begin position="1"/>
        <end position="22"/>
    </location>
</feature>
<organism evidence="3 4">
    <name type="scientific">Prorocentrum cordatum</name>
    <dbReference type="NCBI Taxonomy" id="2364126"/>
    <lineage>
        <taxon>Eukaryota</taxon>
        <taxon>Sar</taxon>
        <taxon>Alveolata</taxon>
        <taxon>Dinophyceae</taxon>
        <taxon>Prorocentrales</taxon>
        <taxon>Prorocentraceae</taxon>
        <taxon>Prorocentrum</taxon>
    </lineage>
</organism>
<feature type="region of interest" description="Disordered" evidence="1">
    <location>
        <begin position="1065"/>
        <end position="1107"/>
    </location>
</feature>
<gene>
    <name evidence="3" type="ORF">PCOR1329_LOCUS69771</name>
</gene>
<feature type="region of interest" description="Disordered" evidence="1">
    <location>
        <begin position="233"/>
        <end position="276"/>
    </location>
</feature>
<feature type="chain" id="PRO_5045155295" evidence="2">
    <location>
        <begin position="23"/>
        <end position="1437"/>
    </location>
</feature>
<evidence type="ECO:0000313" key="4">
    <source>
        <dbReference type="Proteomes" id="UP001189429"/>
    </source>
</evidence>
<comment type="caution">
    <text evidence="3">The sequence shown here is derived from an EMBL/GenBank/DDBJ whole genome shotgun (WGS) entry which is preliminary data.</text>
</comment>
<protein>
    <submittedName>
        <fullName evidence="3">Uncharacterized protein</fullName>
    </submittedName>
</protein>
<dbReference type="EMBL" id="CAUYUJ010019173">
    <property type="protein sequence ID" value="CAK0889169.1"/>
    <property type="molecule type" value="Genomic_DNA"/>
</dbReference>
<evidence type="ECO:0000256" key="1">
    <source>
        <dbReference type="SAM" id="MobiDB-lite"/>
    </source>
</evidence>
<keyword evidence="4" id="KW-1185">Reference proteome</keyword>
<reference evidence="3" key="1">
    <citation type="submission" date="2023-10" db="EMBL/GenBank/DDBJ databases">
        <authorList>
            <person name="Chen Y."/>
            <person name="Shah S."/>
            <person name="Dougan E. K."/>
            <person name="Thang M."/>
            <person name="Chan C."/>
        </authorList>
    </citation>
    <scope>NUCLEOTIDE SEQUENCE [LARGE SCALE GENOMIC DNA]</scope>
</reference>
<evidence type="ECO:0000256" key="2">
    <source>
        <dbReference type="SAM" id="SignalP"/>
    </source>
</evidence>
<dbReference type="SUPFAM" id="SSF56672">
    <property type="entry name" value="DNA/RNA polymerases"/>
    <property type="match status" value="1"/>
</dbReference>
<feature type="region of interest" description="Disordered" evidence="1">
    <location>
        <begin position="1127"/>
        <end position="1180"/>
    </location>
</feature>
<sequence>MTTLVRWLLSVVGRRWWTRALSVEPGVCRFAGDDVDDVWVQLHYVAEGGRVILSPEVDIYVEDMSCGRAETWPARPIPLAQRMGRMRRLYRFEEALGPENRAKTLTRGRQAALEVEAASPEPREAGAVSGQRVSWQEGAGRRLAAERRGLLCLSMAVARRAGTPLEAPAGGDAWVGRSGVPDDVIGAEVDVAKTGGLSFEDGPEAFGVLRSADGGTGRLGRLGAGSDAGRLAEEEAFRHGPSRSQARAKGPERRRTAAAAPLEDEEPAGPPRGAAMPELAQPLLAGPQGEQRDALARTLWVFYDEQGGRDRRWRDVVGESRQGRRPDARVGRPPGALHMREHMVRHGGDLRLEPDLTVCVRGRGENDWVVQKLRTIAYGDLLKPSWTNADIFADVSSEKDVSGSELRGYIHQGAQKTCEVEQAQNRAARSFLPLPLLGDAGRRIRGRSCRARQFGRENRIAAEVNGIVDAVNWMSGYDSLPGPANDMQRDVLARFEGLVRGRQPDAKLQDPQAALRELLRGRSPYDGRSGPTTVASYSAGLVSMPMDVSDCPRLEDLLPGEALTFLQERHERMLRESPLPTDVEPYFDSVLKFNHKEYRGLVRRLLSAGILGWTLTPKERIGMFFVWKDGRRRLRLIVDARRANAHFKDPPGVELLSSEGLARIEVHVPDAGFSNYEDLRAALEAQQVYIGMADVKDCFHRMRIDSALSQYFCLPPVKVEGTKVQTSTAIYPCWQVLPMGFSWSLYFAQRANEEVSRRSSALLRGPGLSDHGPPLVFAPGRASQEVRHYVYVDNLGVFSLFSELVSGVMNQLTGEFTKLSLLLHKDELVPDKAVALGTEIDGGQLRTRVTGDRFWRCRQAVRGLLARRRVKGWAVEAVLGHLTFCGLCSRGTLSAFNSVYGFVRAHYDEAAVLWTEARQELTAFSSLMYFLESDWWLPWNPLVQQSDASLHGYGLARAFWPRELVESVGRVPERARFRRRCAHSAREAALCAAGFSMSESGKWELKGLPEDEEELGQWDVMRDFPEVPARGLRAGLRGPCFARAWQHPEGILTLEARALAPDGRGRCLGPLQTRQGARPGLGPSAQGQEAGCPRQLAPLPPVAPLPSPAAWREHQLCESELLKTAVQGRPLPRSSGQMAEDLKEMPVPAEPAQGVRESDGSSDSGSSEPEVETDAARQPRFAQSHERLARHYGSPYLEREAVWIPSLREHQRVGTIGEVMESRDVAMVTSALVSQLTGLHQTGTHPSWAERLMVGVPHFNPDGSSYGAWRLPLGWSFWTLRLSPEEEGPWEGAGLVKVSLESDSPWMRFLGPVLCQMKKEKRPEYPWNFTCPEYRRRFSLRLQDLPARAELVPYQVCLSRALVCMARRWGRLAEVQTRWQWRAKRSVVRYEKHARLAATWSTRSRTVQNVFLVCGVQLADIISDRASPLDLRELGCV</sequence>
<feature type="compositionally biased region" description="Pro residues" evidence="1">
    <location>
        <begin position="1098"/>
        <end position="1107"/>
    </location>
</feature>
<keyword evidence="2" id="KW-0732">Signal</keyword>
<dbReference type="InterPro" id="IPR043502">
    <property type="entry name" value="DNA/RNA_pol_sf"/>
</dbReference>
<evidence type="ECO:0000313" key="3">
    <source>
        <dbReference type="EMBL" id="CAK0889169.1"/>
    </source>
</evidence>
<accession>A0ABN9WUZ3</accession>